<dbReference type="InterPro" id="IPR021838">
    <property type="entry name" value="DUF3431"/>
</dbReference>
<dbReference type="PANTHER" id="PTHR37490">
    <property type="entry name" value="EXPRESSED PROTEIN"/>
    <property type="match status" value="1"/>
</dbReference>
<dbReference type="GeneID" id="30011720"/>
<dbReference type="RefSeq" id="XP_018691829.1">
    <property type="nucleotide sequence ID" value="XM_018839061.1"/>
</dbReference>
<keyword evidence="2" id="KW-1185">Reference proteome</keyword>
<accession>A0A178ZFP4</accession>
<gene>
    <name evidence="1" type="ORF">AYL99_07552</name>
</gene>
<dbReference type="Proteomes" id="UP000078343">
    <property type="component" value="Unassembled WGS sequence"/>
</dbReference>
<evidence type="ECO:0000313" key="2">
    <source>
        <dbReference type="Proteomes" id="UP000078343"/>
    </source>
</evidence>
<reference evidence="1 2" key="1">
    <citation type="submission" date="2016-04" db="EMBL/GenBank/DDBJ databases">
        <title>Draft genome of Fonsecaea erecta CBS 125763.</title>
        <authorList>
            <person name="Weiss V.A."/>
            <person name="Vicente V.A."/>
            <person name="Raittz R.T."/>
            <person name="Moreno L.F."/>
            <person name="De Souza E.M."/>
            <person name="Pedrosa F.O."/>
            <person name="Steffens M.B."/>
            <person name="Faoro H."/>
            <person name="Tadra-Sfeir M.Z."/>
            <person name="Najafzadeh M.J."/>
            <person name="Felipe M.S."/>
            <person name="Teixeira M."/>
            <person name="Sun J."/>
            <person name="Xi L."/>
            <person name="Gomes R."/>
            <person name="De Azevedo C.M."/>
            <person name="Salgado C.G."/>
            <person name="Da Silva M.B."/>
            <person name="Nascimento M.F."/>
            <person name="Queiroz-Telles F."/>
            <person name="Attili D.S."/>
            <person name="Gorbushina A."/>
        </authorList>
    </citation>
    <scope>NUCLEOTIDE SEQUENCE [LARGE SCALE GENOMIC DNA]</scope>
    <source>
        <strain evidence="1 2">CBS 125763</strain>
    </source>
</reference>
<sequence>MPLVRRSSVLALVLGIFIFALLFHNTRNNNSFFWEQPYLASQDGPLYNPSLFFPGTPKPAGENYTRVLVMARLSTEDTSWLDRDLPDLPKKIYTVDAPDFAPKGDEAMAYLTYIIDHYDSLPDIVLFFHHSSKTDGRTNNVALDNDTAITIKLLSDAHVMRQGYFNTRCHWDPGCPDWLHVDRPRRQYDLLRKPQEPALTSSLFHDLFGAGVSIPRSISQPCGAQFAVSGQRIRQRPLHDYMHYRNWLLRTSSASLSTPLRNDNDTLASGSGSSSILEYAWQYVFAGVFEFCPPTHRCYCDGYGLCFEGGARGLRAWLDARTEKAGLDEHLRALWAAGDRGGSDAFRRLKNRSGELGRELDRARERALRRGFDPQTRAAACGREWREGDGF</sequence>
<comment type="caution">
    <text evidence="1">The sequence shown here is derived from an EMBL/GenBank/DDBJ whole genome shotgun (WGS) entry which is preliminary data.</text>
</comment>
<protein>
    <submittedName>
        <fullName evidence="1">Uncharacterized protein</fullName>
    </submittedName>
</protein>
<proteinExistence type="predicted"/>
<dbReference type="PANTHER" id="PTHR37490:SF3">
    <property type="entry name" value="DUF3431 DOMAIN CONTAINING PROTEIN"/>
    <property type="match status" value="1"/>
</dbReference>
<evidence type="ECO:0000313" key="1">
    <source>
        <dbReference type="EMBL" id="OAP58462.1"/>
    </source>
</evidence>
<dbReference type="OrthoDB" id="426718at2759"/>
<dbReference type="EMBL" id="LVYI01000006">
    <property type="protein sequence ID" value="OAP58462.1"/>
    <property type="molecule type" value="Genomic_DNA"/>
</dbReference>
<name>A0A178ZFP4_9EURO</name>
<dbReference type="Pfam" id="PF11913">
    <property type="entry name" value="DUF3431"/>
    <property type="match status" value="1"/>
</dbReference>
<dbReference type="AlphaFoldDB" id="A0A178ZFP4"/>
<organism evidence="1 2">
    <name type="scientific">Fonsecaea erecta</name>
    <dbReference type="NCBI Taxonomy" id="1367422"/>
    <lineage>
        <taxon>Eukaryota</taxon>
        <taxon>Fungi</taxon>
        <taxon>Dikarya</taxon>
        <taxon>Ascomycota</taxon>
        <taxon>Pezizomycotina</taxon>
        <taxon>Eurotiomycetes</taxon>
        <taxon>Chaetothyriomycetidae</taxon>
        <taxon>Chaetothyriales</taxon>
        <taxon>Herpotrichiellaceae</taxon>
        <taxon>Fonsecaea</taxon>
    </lineage>
</organism>